<reference evidence="1" key="1">
    <citation type="submission" date="2023-07" db="EMBL/GenBank/DDBJ databases">
        <title>Sorghum-associated microbial communities from plants grown in Nebraska, USA.</title>
        <authorList>
            <person name="Schachtman D."/>
        </authorList>
    </citation>
    <scope>NUCLEOTIDE SEQUENCE</scope>
    <source>
        <strain evidence="1">DS3315</strain>
    </source>
</reference>
<protein>
    <submittedName>
        <fullName evidence="1">Uncharacterized protein</fullName>
    </submittedName>
</protein>
<dbReference type="AlphaFoldDB" id="A0AAW8EMH3"/>
<sequence>MFSTLGFNEHQFLVADVRQSMFLFQWVWRYPPRKGPVLDVADLANTAGLDVGPVRCALVMILQ</sequence>
<dbReference type="EMBL" id="JAUSRV010000017">
    <property type="protein sequence ID" value="MDP9974386.1"/>
    <property type="molecule type" value="Genomic_DNA"/>
</dbReference>
<comment type="caution">
    <text evidence="1">The sequence shown here is derived from an EMBL/GenBank/DDBJ whole genome shotgun (WGS) entry which is preliminary data.</text>
</comment>
<organism evidence="1 2">
    <name type="scientific">Variovorax paradoxus</name>
    <dbReference type="NCBI Taxonomy" id="34073"/>
    <lineage>
        <taxon>Bacteria</taxon>
        <taxon>Pseudomonadati</taxon>
        <taxon>Pseudomonadota</taxon>
        <taxon>Betaproteobacteria</taxon>
        <taxon>Burkholderiales</taxon>
        <taxon>Comamonadaceae</taxon>
        <taxon>Variovorax</taxon>
    </lineage>
</organism>
<evidence type="ECO:0000313" key="1">
    <source>
        <dbReference type="EMBL" id="MDP9974386.1"/>
    </source>
</evidence>
<evidence type="ECO:0000313" key="2">
    <source>
        <dbReference type="Proteomes" id="UP001224845"/>
    </source>
</evidence>
<accession>A0AAW8EMH3</accession>
<proteinExistence type="predicted"/>
<gene>
    <name evidence="1" type="ORF">J2W39_005653</name>
</gene>
<name>A0AAW8EMH3_VARPD</name>
<dbReference type="Proteomes" id="UP001224845">
    <property type="component" value="Unassembled WGS sequence"/>
</dbReference>